<comment type="caution">
    <text evidence="1">The sequence shown here is derived from an EMBL/GenBank/DDBJ whole genome shotgun (WGS) entry which is preliminary data.</text>
</comment>
<gene>
    <name evidence="1" type="ORF">LSTR_LSTR010191</name>
</gene>
<protein>
    <submittedName>
        <fullName evidence="1">Uncharacterized protein</fullName>
    </submittedName>
</protein>
<dbReference type="EMBL" id="QKKF02028090">
    <property type="protein sequence ID" value="RZF35500.1"/>
    <property type="molecule type" value="Genomic_DNA"/>
</dbReference>
<dbReference type="Proteomes" id="UP000291343">
    <property type="component" value="Unassembled WGS sequence"/>
</dbReference>
<name>A0A482WR35_LAOST</name>
<evidence type="ECO:0000313" key="2">
    <source>
        <dbReference type="Proteomes" id="UP000291343"/>
    </source>
</evidence>
<accession>A0A482WR35</accession>
<evidence type="ECO:0000313" key="1">
    <source>
        <dbReference type="EMBL" id="RZF35500.1"/>
    </source>
</evidence>
<sequence>MLTIRLSLARFLSAPHSNHSPFLPYSFLICSLSFYLIHSQIARAKNEWVPTIGESILISDETAEIEGDRKLDSASCNFPVTIGSDIFGLISFRCLKTRYHRAVQRVSSVANRLLHGVTSTRLSSAVPRSHVVAFQFIPRGAVSVSCD</sequence>
<proteinExistence type="predicted"/>
<dbReference type="InParanoid" id="A0A482WR35"/>
<organism evidence="1 2">
    <name type="scientific">Laodelphax striatellus</name>
    <name type="common">Small brown planthopper</name>
    <name type="synonym">Delphax striatella</name>
    <dbReference type="NCBI Taxonomy" id="195883"/>
    <lineage>
        <taxon>Eukaryota</taxon>
        <taxon>Metazoa</taxon>
        <taxon>Ecdysozoa</taxon>
        <taxon>Arthropoda</taxon>
        <taxon>Hexapoda</taxon>
        <taxon>Insecta</taxon>
        <taxon>Pterygota</taxon>
        <taxon>Neoptera</taxon>
        <taxon>Paraneoptera</taxon>
        <taxon>Hemiptera</taxon>
        <taxon>Auchenorrhyncha</taxon>
        <taxon>Fulgoroidea</taxon>
        <taxon>Delphacidae</taxon>
        <taxon>Criomorphinae</taxon>
        <taxon>Laodelphax</taxon>
    </lineage>
</organism>
<keyword evidence="2" id="KW-1185">Reference proteome</keyword>
<dbReference type="AlphaFoldDB" id="A0A482WR35"/>
<reference evidence="1 2" key="1">
    <citation type="journal article" date="2017" name="Gigascience">
        <title>Genome sequence of the small brown planthopper, Laodelphax striatellus.</title>
        <authorList>
            <person name="Zhu J."/>
            <person name="Jiang F."/>
            <person name="Wang X."/>
            <person name="Yang P."/>
            <person name="Bao Y."/>
            <person name="Zhao W."/>
            <person name="Wang W."/>
            <person name="Lu H."/>
            <person name="Wang Q."/>
            <person name="Cui N."/>
            <person name="Li J."/>
            <person name="Chen X."/>
            <person name="Luo L."/>
            <person name="Yu J."/>
            <person name="Kang L."/>
            <person name="Cui F."/>
        </authorList>
    </citation>
    <scope>NUCLEOTIDE SEQUENCE [LARGE SCALE GENOMIC DNA]</scope>
    <source>
        <strain evidence="1">Lst14</strain>
    </source>
</reference>